<reference evidence="2" key="1">
    <citation type="submission" date="2023-01" db="EMBL/GenBank/DDBJ databases">
        <title>The growth and conidiation of Purpureocillium lavendulum are regulated by nitrogen source and histone H3K14 acetylation.</title>
        <authorList>
            <person name="Tang P."/>
            <person name="Han J."/>
            <person name="Zhang C."/>
            <person name="Tang P."/>
            <person name="Qi F."/>
            <person name="Zhang K."/>
            <person name="Liang L."/>
        </authorList>
    </citation>
    <scope>NUCLEOTIDE SEQUENCE</scope>
    <source>
        <strain evidence="2">YMF1.00683</strain>
    </source>
</reference>
<protein>
    <submittedName>
        <fullName evidence="2">Uncharacterized protein</fullName>
    </submittedName>
</protein>
<feature type="compositionally biased region" description="Acidic residues" evidence="1">
    <location>
        <begin position="229"/>
        <end position="252"/>
    </location>
</feature>
<feature type="compositionally biased region" description="Gly residues" evidence="1">
    <location>
        <begin position="254"/>
        <end position="263"/>
    </location>
</feature>
<feature type="compositionally biased region" description="Basic and acidic residues" evidence="1">
    <location>
        <begin position="461"/>
        <end position="482"/>
    </location>
</feature>
<gene>
    <name evidence="2" type="ORF">O9K51_09963</name>
</gene>
<sequence>MSWVSPYQCNIRADIEYNSGDHCDGDTLVKINWQNKWTSYNYQHSSAKSFRLPGSDWSYAECYLYSDENATGNILGTVYRMSGSSNCISLPNGASVKSAPRRRIRLHVLALALGLGTVDELDVGGINVLLHLGRQHEVEQHADDGGDGEARLHDEDDGAEEALQRVVVALVGEDVVKVLGHESRAVAQRQARRQDEARAAVEGGAADDNGHTGDGDGGEEEGGHAAEDGLGDGDEGSGELGEDAHDDEEEAAGDAGGAVGAAGEGDDAVVLGEAAHGRHGHEGGDDAVEPVGEQAALDARLVGAALDLEAREVAGGGDVADGLGRADDVDGDEGQDEGAVDGQGKGAHPDEGGDGGRVDARGVKVARGAGDDAADEQADDDRRRLHDGGAEALAEDDGDEGGEAEAEELGGAPGEGVRRVDVGAQGEEGGGLAGRGRVGAGAAAAHPVLEAALDEVDADEHDGRARDDGREHVEQYARRQERDEDLGERAHRRRADDGAVPVPAGERRARVRPLAYICRNAPSAMGMVEKEMPTTERTPVPMK</sequence>
<evidence type="ECO:0000313" key="2">
    <source>
        <dbReference type="EMBL" id="KAJ6437407.1"/>
    </source>
</evidence>
<evidence type="ECO:0000313" key="3">
    <source>
        <dbReference type="Proteomes" id="UP001163105"/>
    </source>
</evidence>
<feature type="compositionally biased region" description="Acidic residues" evidence="1">
    <location>
        <begin position="329"/>
        <end position="339"/>
    </location>
</feature>
<dbReference type="Proteomes" id="UP001163105">
    <property type="component" value="Unassembled WGS sequence"/>
</dbReference>
<dbReference type="EMBL" id="JAQHRD010000012">
    <property type="protein sequence ID" value="KAJ6437407.1"/>
    <property type="molecule type" value="Genomic_DNA"/>
</dbReference>
<feature type="region of interest" description="Disordered" evidence="1">
    <location>
        <begin position="185"/>
        <end position="263"/>
    </location>
</feature>
<comment type="caution">
    <text evidence="2">The sequence shown here is derived from an EMBL/GenBank/DDBJ whole genome shotgun (WGS) entry which is preliminary data.</text>
</comment>
<accession>A0AB34FED3</accession>
<keyword evidence="3" id="KW-1185">Reference proteome</keyword>
<feature type="compositionally biased region" description="Basic and acidic residues" evidence="1">
    <location>
        <begin position="347"/>
        <end position="359"/>
    </location>
</feature>
<feature type="region of interest" description="Disordered" evidence="1">
    <location>
        <begin position="392"/>
        <end position="418"/>
    </location>
</feature>
<organism evidence="2 3">
    <name type="scientific">Purpureocillium lavendulum</name>
    <dbReference type="NCBI Taxonomy" id="1247861"/>
    <lineage>
        <taxon>Eukaryota</taxon>
        <taxon>Fungi</taxon>
        <taxon>Dikarya</taxon>
        <taxon>Ascomycota</taxon>
        <taxon>Pezizomycotina</taxon>
        <taxon>Sordariomycetes</taxon>
        <taxon>Hypocreomycetidae</taxon>
        <taxon>Hypocreales</taxon>
        <taxon>Ophiocordycipitaceae</taxon>
        <taxon>Purpureocillium</taxon>
    </lineage>
</organism>
<name>A0AB34FED3_9HYPO</name>
<feature type="compositionally biased region" description="Acidic residues" evidence="1">
    <location>
        <begin position="393"/>
        <end position="408"/>
    </location>
</feature>
<evidence type="ECO:0000256" key="1">
    <source>
        <dbReference type="SAM" id="MobiDB-lite"/>
    </source>
</evidence>
<dbReference type="AlphaFoldDB" id="A0AB34FED3"/>
<feature type="region of interest" description="Disordered" evidence="1">
    <location>
        <begin position="453"/>
        <end position="506"/>
    </location>
</feature>
<proteinExistence type="predicted"/>
<feature type="region of interest" description="Disordered" evidence="1">
    <location>
        <begin position="316"/>
        <end position="359"/>
    </location>
</feature>